<organism evidence="7 8">
    <name type="scientific">Vanilla planifolia</name>
    <name type="common">Vanilla</name>
    <dbReference type="NCBI Taxonomy" id="51239"/>
    <lineage>
        <taxon>Eukaryota</taxon>
        <taxon>Viridiplantae</taxon>
        <taxon>Streptophyta</taxon>
        <taxon>Embryophyta</taxon>
        <taxon>Tracheophyta</taxon>
        <taxon>Spermatophyta</taxon>
        <taxon>Magnoliopsida</taxon>
        <taxon>Liliopsida</taxon>
        <taxon>Asparagales</taxon>
        <taxon>Orchidaceae</taxon>
        <taxon>Vanilloideae</taxon>
        <taxon>Vanilleae</taxon>
        <taxon>Vanilla</taxon>
    </lineage>
</organism>
<comment type="similarity">
    <text evidence="6">Belongs to the NFYA/HAP2 subunit family.</text>
</comment>
<keyword evidence="2 6" id="KW-0805">Transcription regulation</keyword>
<dbReference type="Proteomes" id="UP000639772">
    <property type="component" value="Chromosome 6"/>
</dbReference>
<evidence type="ECO:0000256" key="2">
    <source>
        <dbReference type="ARBA" id="ARBA00023015"/>
    </source>
</evidence>
<name>A0A835QSC4_VANPL</name>
<dbReference type="GO" id="GO:0003700">
    <property type="term" value="F:DNA-binding transcription factor activity"/>
    <property type="evidence" value="ECO:0007669"/>
    <property type="project" value="UniProtKB-UniRule"/>
</dbReference>
<dbReference type="OrthoDB" id="1097733at2759"/>
<evidence type="ECO:0000256" key="1">
    <source>
        <dbReference type="ARBA" id="ARBA00004123"/>
    </source>
</evidence>
<dbReference type="PRINTS" id="PR00616">
    <property type="entry name" value="CCAATSUBUNTB"/>
</dbReference>
<dbReference type="PROSITE" id="PS51152">
    <property type="entry name" value="NFYA_HAP2_2"/>
    <property type="match status" value="1"/>
</dbReference>
<dbReference type="InterPro" id="IPR001289">
    <property type="entry name" value="NFYA"/>
</dbReference>
<dbReference type="EMBL" id="JADCNM010000006">
    <property type="protein sequence ID" value="KAG0478760.1"/>
    <property type="molecule type" value="Genomic_DNA"/>
</dbReference>
<dbReference type="PANTHER" id="PTHR12632">
    <property type="entry name" value="TRANSCRIPTION FACTOR NF-Y ALPHA-RELATED"/>
    <property type="match status" value="1"/>
</dbReference>
<reference evidence="7 8" key="1">
    <citation type="journal article" date="2020" name="Nat. Food">
        <title>A phased Vanilla planifolia genome enables genetic improvement of flavour and production.</title>
        <authorList>
            <person name="Hasing T."/>
            <person name="Tang H."/>
            <person name="Brym M."/>
            <person name="Khazi F."/>
            <person name="Huang T."/>
            <person name="Chambers A.H."/>
        </authorList>
    </citation>
    <scope>NUCLEOTIDE SEQUENCE [LARGE SCALE GENOMIC DNA]</scope>
    <source>
        <tissue evidence="7">Leaf</tissue>
    </source>
</reference>
<proteinExistence type="inferred from homology"/>
<comment type="subunit">
    <text evidence="6">Heterotrimer.</text>
</comment>
<comment type="function">
    <text evidence="6">Component of the sequence-specific heterotrimeric transcription factor (NF-Y) which specifically recognizes a 5'-CCAAT-3' box motif found in the promoters of its target genes.</text>
</comment>
<accession>A0A835QSC4</accession>
<protein>
    <recommendedName>
        <fullName evidence="6">Nuclear transcription factor Y subunit</fullName>
    </recommendedName>
</protein>
<dbReference type="SMART" id="SM00521">
    <property type="entry name" value="CBF"/>
    <property type="match status" value="1"/>
</dbReference>
<comment type="caution">
    <text evidence="7">The sequence shown here is derived from an EMBL/GenBank/DDBJ whole genome shotgun (WGS) entry which is preliminary data.</text>
</comment>
<sequence>MLLPLGVTADGPIYVNAKQYNGIVRRRKARAKAEMENKLVKVRKPYLHESRHLHAMRRRGAVVAAFSTLRRMPTVKMQTQLPNSTASILLPALCLPRVLKSFNQTVGIGILQAVARASRDQR</sequence>
<keyword evidence="3 6" id="KW-0238">DNA-binding</keyword>
<evidence type="ECO:0000256" key="3">
    <source>
        <dbReference type="ARBA" id="ARBA00023125"/>
    </source>
</evidence>
<comment type="subcellular location">
    <subcellularLocation>
        <location evidence="1 6">Nucleus</location>
    </subcellularLocation>
</comment>
<dbReference type="AlphaFoldDB" id="A0A835QSC4"/>
<dbReference type="Gene3D" id="6.10.250.2430">
    <property type="match status" value="1"/>
</dbReference>
<evidence type="ECO:0000313" key="8">
    <source>
        <dbReference type="Proteomes" id="UP000639772"/>
    </source>
</evidence>
<evidence type="ECO:0000256" key="6">
    <source>
        <dbReference type="RuleBase" id="RU367155"/>
    </source>
</evidence>
<evidence type="ECO:0000256" key="4">
    <source>
        <dbReference type="ARBA" id="ARBA00023163"/>
    </source>
</evidence>
<dbReference type="Pfam" id="PF02045">
    <property type="entry name" value="CBFB_NFYA"/>
    <property type="match status" value="1"/>
</dbReference>
<keyword evidence="4 6" id="KW-0804">Transcription</keyword>
<evidence type="ECO:0000313" key="7">
    <source>
        <dbReference type="EMBL" id="KAG0478760.1"/>
    </source>
</evidence>
<dbReference type="GO" id="GO:0005634">
    <property type="term" value="C:nucleus"/>
    <property type="evidence" value="ECO:0007669"/>
    <property type="project" value="UniProtKB-SubCell"/>
</dbReference>
<keyword evidence="5 6" id="KW-0539">Nucleus</keyword>
<gene>
    <name evidence="7" type="ORF">HPP92_013479</name>
</gene>
<evidence type="ECO:0000256" key="5">
    <source>
        <dbReference type="ARBA" id="ARBA00023242"/>
    </source>
</evidence>
<dbReference type="GO" id="GO:0003677">
    <property type="term" value="F:DNA binding"/>
    <property type="evidence" value="ECO:0007669"/>
    <property type="project" value="UniProtKB-KW"/>
</dbReference>